<sequence length="689" mass="78336">MNPIATQQAALDNALVPSEKKLKIKGCNARITFSKPQREETYQVTLEALKLSPCYPVFLITVEICLRILNQYFIAPPSKEDLVTFIQELGYSGRCNMLSAIQTDQMHQPWRTFVAILNRINIHIIHDDSLLNTLKFVSKIQDYQQYGALILDDMINQDIKDSEAYKTFNDFATVKVPPRKARKYKKVASPSRKLSLVKEAELVKKGKRVKRSAKKSNIMPTASVVIRDTPGLKSRRPYKKARKTIISLKQVAQVKELILNEGEDDNDDDSNDDSKGDDDKADSDDNGNSDSDDNERTDSDDDDDDDENPSFTLKDYNEEEHDEEYESDDDYENPFEEEDVDLYKEVDVRSLGAEHEKEREGDEEMTDIDQNVSHEKSYEQVIKDAHVTLTSSQKTKSSNKALMCHPTSLLMTPSPAPTTIPTTTLIPALPDFSSLFFIKESLPWKGSCLNSNKLTILHNSSNLSNLNPTMLDDLLSTRNGYATRIALEYYIKDFKKKAQEERKLYIDVVEKSVKEIIKDEVKKSLAEFELKKTLLDKMARSESYKTAPEHKELYEELVKSYKLDKDLFSSYGNMNKDVEPPKGSKTKESKTSSSKVTKSQTKSSGKSVQAEEPVFETVDTEMLQDQGGDTKDQPNVEATQMDDWFKKPNKPRSPNHPWNDRKSIDSRPPQNGLATLPKQNNLLARSTSL</sequence>
<evidence type="ECO:0000313" key="2">
    <source>
        <dbReference type="EMBL" id="GEU47001.1"/>
    </source>
</evidence>
<name>A0A6L2KC11_TANCI</name>
<feature type="compositionally biased region" description="Low complexity" evidence="1">
    <location>
        <begin position="591"/>
        <end position="608"/>
    </location>
</feature>
<feature type="compositionally biased region" description="Acidic residues" evidence="1">
    <location>
        <begin position="261"/>
        <end position="271"/>
    </location>
</feature>
<gene>
    <name evidence="2" type="ORF">Tci_018979</name>
</gene>
<organism evidence="2">
    <name type="scientific">Tanacetum cinerariifolium</name>
    <name type="common">Dalmatian daisy</name>
    <name type="synonym">Chrysanthemum cinerariifolium</name>
    <dbReference type="NCBI Taxonomy" id="118510"/>
    <lineage>
        <taxon>Eukaryota</taxon>
        <taxon>Viridiplantae</taxon>
        <taxon>Streptophyta</taxon>
        <taxon>Embryophyta</taxon>
        <taxon>Tracheophyta</taxon>
        <taxon>Spermatophyta</taxon>
        <taxon>Magnoliopsida</taxon>
        <taxon>eudicotyledons</taxon>
        <taxon>Gunneridae</taxon>
        <taxon>Pentapetalae</taxon>
        <taxon>asterids</taxon>
        <taxon>campanulids</taxon>
        <taxon>Asterales</taxon>
        <taxon>Asteraceae</taxon>
        <taxon>Asteroideae</taxon>
        <taxon>Anthemideae</taxon>
        <taxon>Anthemidinae</taxon>
        <taxon>Tanacetum</taxon>
    </lineage>
</organism>
<feature type="compositionally biased region" description="Basic and acidic residues" evidence="1">
    <location>
        <begin position="576"/>
        <end position="590"/>
    </location>
</feature>
<dbReference type="EMBL" id="BKCJ010002208">
    <property type="protein sequence ID" value="GEU47001.1"/>
    <property type="molecule type" value="Genomic_DNA"/>
</dbReference>
<feature type="compositionally biased region" description="Acidic residues" evidence="1">
    <location>
        <begin position="317"/>
        <end position="333"/>
    </location>
</feature>
<feature type="compositionally biased region" description="Acidic residues" evidence="1">
    <location>
        <begin position="279"/>
        <end position="308"/>
    </location>
</feature>
<feature type="compositionally biased region" description="Polar residues" evidence="1">
    <location>
        <begin position="668"/>
        <end position="689"/>
    </location>
</feature>
<reference evidence="2" key="1">
    <citation type="journal article" date="2019" name="Sci. Rep.">
        <title>Draft genome of Tanacetum cinerariifolium, the natural source of mosquito coil.</title>
        <authorList>
            <person name="Yamashiro T."/>
            <person name="Shiraishi A."/>
            <person name="Satake H."/>
            <person name="Nakayama K."/>
        </authorList>
    </citation>
    <scope>NUCLEOTIDE SEQUENCE</scope>
</reference>
<accession>A0A6L2KC11</accession>
<dbReference type="AlphaFoldDB" id="A0A6L2KC11"/>
<protein>
    <recommendedName>
        <fullName evidence="3">Retrovirus-related Pol polyprotein from transposon TNT 1-94</fullName>
    </recommendedName>
</protein>
<evidence type="ECO:0000256" key="1">
    <source>
        <dbReference type="SAM" id="MobiDB-lite"/>
    </source>
</evidence>
<feature type="region of interest" description="Disordered" evidence="1">
    <location>
        <begin position="571"/>
        <end position="689"/>
    </location>
</feature>
<comment type="caution">
    <text evidence="2">The sequence shown here is derived from an EMBL/GenBank/DDBJ whole genome shotgun (WGS) entry which is preliminary data.</text>
</comment>
<evidence type="ECO:0008006" key="3">
    <source>
        <dbReference type="Google" id="ProtNLM"/>
    </source>
</evidence>
<feature type="region of interest" description="Disordered" evidence="1">
    <location>
        <begin position="259"/>
        <end position="333"/>
    </location>
</feature>
<proteinExistence type="predicted"/>